<sequence length="124" mass="14027">MLGVSCGYEDLDGDGIATMRYSNTYPNGVFDGTWIAKDVSYQLYYNIIQFVEDETPVDYNTITFVNTTYYAGESVPLTYTIKASDLVYDNYVRIWNDDTATEITLGSMQGFPYLCTHQVETIGL</sequence>
<proteinExistence type="predicted"/>
<organism evidence="1">
    <name type="scientific">marine sediment metagenome</name>
    <dbReference type="NCBI Taxonomy" id="412755"/>
    <lineage>
        <taxon>unclassified sequences</taxon>
        <taxon>metagenomes</taxon>
        <taxon>ecological metagenomes</taxon>
    </lineage>
</organism>
<name>X1HND3_9ZZZZ</name>
<reference evidence="1" key="1">
    <citation type="journal article" date="2014" name="Front. Microbiol.">
        <title>High frequency of phylogenetically diverse reductive dehalogenase-homologous genes in deep subseafloor sedimentary metagenomes.</title>
        <authorList>
            <person name="Kawai M."/>
            <person name="Futagami T."/>
            <person name="Toyoda A."/>
            <person name="Takaki Y."/>
            <person name="Nishi S."/>
            <person name="Hori S."/>
            <person name="Arai W."/>
            <person name="Tsubouchi T."/>
            <person name="Morono Y."/>
            <person name="Uchiyama I."/>
            <person name="Ito T."/>
            <person name="Fujiyama A."/>
            <person name="Inagaki F."/>
            <person name="Takami H."/>
        </authorList>
    </citation>
    <scope>NUCLEOTIDE SEQUENCE</scope>
    <source>
        <strain evidence="1">Expedition CK06-06</strain>
    </source>
</reference>
<evidence type="ECO:0000313" key="1">
    <source>
        <dbReference type="EMBL" id="GAH46833.1"/>
    </source>
</evidence>
<dbReference type="AlphaFoldDB" id="X1HND3"/>
<protein>
    <submittedName>
        <fullName evidence="1">Uncharacterized protein</fullName>
    </submittedName>
</protein>
<comment type="caution">
    <text evidence="1">The sequence shown here is derived from an EMBL/GenBank/DDBJ whole genome shotgun (WGS) entry which is preliminary data.</text>
</comment>
<gene>
    <name evidence="1" type="ORF">S03H2_12452</name>
</gene>
<accession>X1HND3</accession>
<dbReference type="EMBL" id="BARU01006335">
    <property type="protein sequence ID" value="GAH46833.1"/>
    <property type="molecule type" value="Genomic_DNA"/>
</dbReference>
<feature type="non-terminal residue" evidence="1">
    <location>
        <position position="124"/>
    </location>
</feature>